<dbReference type="SUPFAM" id="SSF52540">
    <property type="entry name" value="P-loop containing nucleoside triphosphate hydrolases"/>
    <property type="match status" value="1"/>
</dbReference>
<dbReference type="EMBL" id="BMPT01000005">
    <property type="protein sequence ID" value="GGM22204.1"/>
    <property type="molecule type" value="Genomic_DNA"/>
</dbReference>
<dbReference type="PANTHER" id="PTHR32039:SF7">
    <property type="entry name" value="COMPETENCE PROTEIN COMM"/>
    <property type="match status" value="1"/>
</dbReference>
<sequence>MLKSHGDLCSKRVCIPPGAGKTMLASRMPGILPDLTDREAVEVTAVHSVAGMFDPGGGLIRRPPFEDPHHTATAAAVVGGGSGVPRPGAVSRAHRGILFMDEAREIAITRVRLGIRRSQPRAVRPRESGTSGSP</sequence>
<dbReference type="GO" id="GO:0005524">
    <property type="term" value="F:ATP binding"/>
    <property type="evidence" value="ECO:0007669"/>
    <property type="project" value="InterPro"/>
</dbReference>
<dbReference type="InterPro" id="IPR000523">
    <property type="entry name" value="Mg_chelatse_chII-like_cat_dom"/>
</dbReference>
<keyword evidence="3" id="KW-1185">Reference proteome</keyword>
<name>A0A8H9GGE1_9MICO</name>
<dbReference type="Gene3D" id="3.40.50.300">
    <property type="entry name" value="P-loop containing nucleotide triphosphate hydrolases"/>
    <property type="match status" value="1"/>
</dbReference>
<proteinExistence type="predicted"/>
<evidence type="ECO:0000313" key="2">
    <source>
        <dbReference type="EMBL" id="GGM22204.1"/>
    </source>
</evidence>
<dbReference type="InterPro" id="IPR027417">
    <property type="entry name" value="P-loop_NTPase"/>
</dbReference>
<feature type="domain" description="Magnesium chelatase ChlI-like catalytic" evidence="1">
    <location>
        <begin position="16"/>
        <end position="107"/>
    </location>
</feature>
<dbReference type="AlphaFoldDB" id="A0A8H9GGE1"/>
<gene>
    <name evidence="2" type="ORF">GCM10010102_17340</name>
</gene>
<reference evidence="2" key="1">
    <citation type="journal article" date="2014" name="Int. J. Syst. Evol. Microbiol.">
        <title>Complete genome sequence of Corynebacterium casei LMG S-19264T (=DSM 44701T), isolated from a smear-ripened cheese.</title>
        <authorList>
            <consortium name="US DOE Joint Genome Institute (JGI-PGF)"/>
            <person name="Walter F."/>
            <person name="Albersmeier A."/>
            <person name="Kalinowski J."/>
            <person name="Ruckert C."/>
        </authorList>
    </citation>
    <scope>NUCLEOTIDE SEQUENCE</scope>
    <source>
        <strain evidence="2">JCM 3051</strain>
    </source>
</reference>
<accession>A0A8H9GGE1</accession>
<evidence type="ECO:0000313" key="3">
    <source>
        <dbReference type="Proteomes" id="UP000655589"/>
    </source>
</evidence>
<dbReference type="PANTHER" id="PTHR32039">
    <property type="entry name" value="MAGNESIUM-CHELATASE SUBUNIT CHLI"/>
    <property type="match status" value="1"/>
</dbReference>
<comment type="caution">
    <text evidence="2">The sequence shown here is derived from an EMBL/GenBank/DDBJ whole genome shotgun (WGS) entry which is preliminary data.</text>
</comment>
<reference evidence="2" key="2">
    <citation type="submission" date="2020-09" db="EMBL/GenBank/DDBJ databases">
        <authorList>
            <person name="Sun Q."/>
            <person name="Ohkuma M."/>
        </authorList>
    </citation>
    <scope>NUCLEOTIDE SEQUENCE</scope>
    <source>
        <strain evidence="2">JCM 3051</strain>
    </source>
</reference>
<evidence type="ECO:0000259" key="1">
    <source>
        <dbReference type="Pfam" id="PF01078"/>
    </source>
</evidence>
<dbReference type="Proteomes" id="UP000655589">
    <property type="component" value="Unassembled WGS sequence"/>
</dbReference>
<protein>
    <recommendedName>
        <fullName evidence="1">Magnesium chelatase ChlI-like catalytic domain-containing protein</fullName>
    </recommendedName>
</protein>
<organism evidence="2 3">
    <name type="scientific">Promicromonospora citrea</name>
    <dbReference type="NCBI Taxonomy" id="43677"/>
    <lineage>
        <taxon>Bacteria</taxon>
        <taxon>Bacillati</taxon>
        <taxon>Actinomycetota</taxon>
        <taxon>Actinomycetes</taxon>
        <taxon>Micrococcales</taxon>
        <taxon>Promicromonosporaceae</taxon>
        <taxon>Promicromonospora</taxon>
    </lineage>
</organism>
<dbReference type="InterPro" id="IPR045006">
    <property type="entry name" value="CHLI-like"/>
</dbReference>
<dbReference type="Pfam" id="PF01078">
    <property type="entry name" value="Mg_chelatase"/>
    <property type="match status" value="1"/>
</dbReference>